<evidence type="ECO:0000256" key="1">
    <source>
        <dbReference type="ARBA" id="ARBA00023015"/>
    </source>
</evidence>
<evidence type="ECO:0000313" key="5">
    <source>
        <dbReference type="EMBL" id="MDQ1186007.1"/>
    </source>
</evidence>
<dbReference type="PROSITE" id="PS00894">
    <property type="entry name" value="HTH_DEOR_1"/>
    <property type="match status" value="1"/>
</dbReference>
<dbReference type="Gene3D" id="1.10.10.10">
    <property type="entry name" value="Winged helix-like DNA-binding domain superfamily/Winged helix DNA-binding domain"/>
    <property type="match status" value="1"/>
</dbReference>
<evidence type="ECO:0000259" key="4">
    <source>
        <dbReference type="PROSITE" id="PS51000"/>
    </source>
</evidence>
<keyword evidence="6" id="KW-1185">Reference proteome</keyword>
<dbReference type="Proteomes" id="UP001224781">
    <property type="component" value="Unassembled WGS sequence"/>
</dbReference>
<keyword evidence="3" id="KW-0804">Transcription</keyword>
<comment type="caution">
    <text evidence="5">The sequence shown here is derived from an EMBL/GenBank/DDBJ whole genome shotgun (WGS) entry which is preliminary data.</text>
</comment>
<gene>
    <name evidence="5" type="ORF">QE408_003150</name>
</gene>
<evidence type="ECO:0000256" key="2">
    <source>
        <dbReference type="ARBA" id="ARBA00023125"/>
    </source>
</evidence>
<evidence type="ECO:0000256" key="3">
    <source>
        <dbReference type="ARBA" id="ARBA00023163"/>
    </source>
</evidence>
<dbReference type="InterPro" id="IPR036390">
    <property type="entry name" value="WH_DNA-bd_sf"/>
</dbReference>
<dbReference type="Pfam" id="PF00455">
    <property type="entry name" value="DeoRC"/>
    <property type="match status" value="1"/>
</dbReference>
<organism evidence="5 6">
    <name type="scientific">Agrobacterium larrymoorei</name>
    <dbReference type="NCBI Taxonomy" id="160699"/>
    <lineage>
        <taxon>Bacteria</taxon>
        <taxon>Pseudomonadati</taxon>
        <taxon>Pseudomonadota</taxon>
        <taxon>Alphaproteobacteria</taxon>
        <taxon>Hyphomicrobiales</taxon>
        <taxon>Rhizobiaceae</taxon>
        <taxon>Rhizobium/Agrobacterium group</taxon>
        <taxon>Agrobacterium</taxon>
    </lineage>
</organism>
<proteinExistence type="predicted"/>
<keyword evidence="1" id="KW-0805">Transcription regulation</keyword>
<dbReference type="PANTHER" id="PTHR30363">
    <property type="entry name" value="HTH-TYPE TRANSCRIPTIONAL REGULATOR SRLR-RELATED"/>
    <property type="match status" value="1"/>
</dbReference>
<dbReference type="Gene3D" id="3.40.50.1360">
    <property type="match status" value="1"/>
</dbReference>
<reference evidence="5 6" key="1">
    <citation type="submission" date="2023-07" db="EMBL/GenBank/DDBJ databases">
        <title>Functional and genomic diversity of the sorghum phyllosphere microbiome.</title>
        <authorList>
            <person name="Shade A."/>
        </authorList>
    </citation>
    <scope>NUCLEOTIDE SEQUENCE [LARGE SCALE GENOMIC DNA]</scope>
    <source>
        <strain evidence="5 6">SORGH_AS_1126</strain>
    </source>
</reference>
<dbReference type="InterPro" id="IPR050313">
    <property type="entry name" value="Carb_Metab_HTH_regulators"/>
</dbReference>
<sequence length="270" mass="28876">MNTPSNRKAHILEKISSGQLVSVTEIASDLKVSEMTIRRDLAELEKEGLLKRVHGGAVSTFGRGYEPPFILRNAQAVAAKNAIGELAASLVSEGDSIALDVGSTAAEVARHLAGRRGLTIVTPSLRVVEHFVSNKDVRLIVAGGILRCGEGSLVGELACQTFRNLFVDKLFLGVGGISCEAGLTDYNWDDALVKKAMIKSAKEIIVTADASKFDRTAFAKIAEIDGFNTLITDRAPPKDIAEIFARKGIAVHIANARAKPEEPDRDAQTA</sequence>
<dbReference type="InterPro" id="IPR018356">
    <property type="entry name" value="Tscrpt_reg_HTH_DeoR_CS"/>
</dbReference>
<dbReference type="SUPFAM" id="SSF100950">
    <property type="entry name" value="NagB/RpiA/CoA transferase-like"/>
    <property type="match status" value="1"/>
</dbReference>
<dbReference type="InterPro" id="IPR001034">
    <property type="entry name" value="DeoR_HTH"/>
</dbReference>
<dbReference type="EMBL" id="JAUTBL010000002">
    <property type="protein sequence ID" value="MDQ1186007.1"/>
    <property type="molecule type" value="Genomic_DNA"/>
</dbReference>
<dbReference type="PROSITE" id="PS51000">
    <property type="entry name" value="HTH_DEOR_2"/>
    <property type="match status" value="1"/>
</dbReference>
<evidence type="ECO:0000313" key="6">
    <source>
        <dbReference type="Proteomes" id="UP001224781"/>
    </source>
</evidence>
<dbReference type="InterPro" id="IPR037171">
    <property type="entry name" value="NagB/RpiA_transferase-like"/>
</dbReference>
<dbReference type="SUPFAM" id="SSF46785">
    <property type="entry name" value="Winged helix' DNA-binding domain"/>
    <property type="match status" value="1"/>
</dbReference>
<dbReference type="PANTHER" id="PTHR30363:SF44">
    <property type="entry name" value="AGA OPERON TRANSCRIPTIONAL REPRESSOR-RELATED"/>
    <property type="match status" value="1"/>
</dbReference>
<feature type="domain" description="HTH deoR-type" evidence="4">
    <location>
        <begin position="4"/>
        <end position="59"/>
    </location>
</feature>
<protein>
    <submittedName>
        <fullName evidence="5">DeoR/GlpR family transcriptional regulator of sugar metabolism</fullName>
    </submittedName>
</protein>
<dbReference type="SMART" id="SM00420">
    <property type="entry name" value="HTH_DEOR"/>
    <property type="match status" value="1"/>
</dbReference>
<dbReference type="RefSeq" id="WP_306932723.1">
    <property type="nucleotide sequence ID" value="NZ_JAUTBL010000002.1"/>
</dbReference>
<keyword evidence="2" id="KW-0238">DNA-binding</keyword>
<accession>A0ABU0UM52</accession>
<dbReference type="Pfam" id="PF08220">
    <property type="entry name" value="HTH_DeoR"/>
    <property type="match status" value="1"/>
</dbReference>
<dbReference type="SMART" id="SM01134">
    <property type="entry name" value="DeoRC"/>
    <property type="match status" value="1"/>
</dbReference>
<dbReference type="InterPro" id="IPR036388">
    <property type="entry name" value="WH-like_DNA-bd_sf"/>
</dbReference>
<name>A0ABU0UM52_9HYPH</name>
<dbReference type="PRINTS" id="PR00037">
    <property type="entry name" value="HTHLACR"/>
</dbReference>
<dbReference type="InterPro" id="IPR014036">
    <property type="entry name" value="DeoR-like_C"/>
</dbReference>